<evidence type="ECO:0000313" key="2">
    <source>
        <dbReference type="Proteomes" id="UP000076858"/>
    </source>
</evidence>
<dbReference type="Proteomes" id="UP000076858">
    <property type="component" value="Unassembled WGS sequence"/>
</dbReference>
<dbReference type="EMBL" id="LRGB01012003">
    <property type="protein sequence ID" value="KZS00004.1"/>
    <property type="molecule type" value="Genomic_DNA"/>
</dbReference>
<organism evidence="1 2">
    <name type="scientific">Daphnia magna</name>
    <dbReference type="NCBI Taxonomy" id="35525"/>
    <lineage>
        <taxon>Eukaryota</taxon>
        <taxon>Metazoa</taxon>
        <taxon>Ecdysozoa</taxon>
        <taxon>Arthropoda</taxon>
        <taxon>Crustacea</taxon>
        <taxon>Branchiopoda</taxon>
        <taxon>Diplostraca</taxon>
        <taxon>Cladocera</taxon>
        <taxon>Anomopoda</taxon>
        <taxon>Daphniidae</taxon>
        <taxon>Daphnia</taxon>
    </lineage>
</organism>
<sequence length="50" mass="5669">MLSRPTTLKPQSTTQPQVAKKCAKTVNSFQGVIKFFGELYDVPELRKNLE</sequence>
<accession>A0A162CW53</accession>
<gene>
    <name evidence="1" type="ORF">APZ42_003896</name>
</gene>
<evidence type="ECO:0000313" key="1">
    <source>
        <dbReference type="EMBL" id="KZS00004.1"/>
    </source>
</evidence>
<name>A0A162CW53_9CRUS</name>
<dbReference type="AlphaFoldDB" id="A0A162CW53"/>
<reference evidence="1 2" key="1">
    <citation type="submission" date="2016-03" db="EMBL/GenBank/DDBJ databases">
        <title>EvidentialGene: Evidence-directed Construction of Genes on Genomes.</title>
        <authorList>
            <person name="Gilbert D.G."/>
            <person name="Choi J.-H."/>
            <person name="Mockaitis K."/>
            <person name="Colbourne J."/>
            <person name="Pfrender M."/>
        </authorList>
    </citation>
    <scope>NUCLEOTIDE SEQUENCE [LARGE SCALE GENOMIC DNA]</scope>
    <source>
        <strain evidence="1 2">Xinb3</strain>
        <tissue evidence="1">Complete organism</tissue>
    </source>
</reference>
<keyword evidence="2" id="KW-1185">Reference proteome</keyword>
<proteinExistence type="predicted"/>
<protein>
    <submittedName>
        <fullName evidence="1">Uncharacterized protein</fullName>
    </submittedName>
</protein>
<comment type="caution">
    <text evidence="1">The sequence shown here is derived from an EMBL/GenBank/DDBJ whole genome shotgun (WGS) entry which is preliminary data.</text>
</comment>